<proteinExistence type="predicted"/>
<gene>
    <name evidence="2" type="ORF">Forpe1208_v001548</name>
</gene>
<evidence type="ECO:0000256" key="1">
    <source>
        <dbReference type="SAM" id="Coils"/>
    </source>
</evidence>
<name>A0A8J5UG75_FUSOX</name>
<comment type="caution">
    <text evidence="2">The sequence shown here is derived from an EMBL/GenBank/DDBJ whole genome shotgun (WGS) entry which is preliminary data.</text>
</comment>
<feature type="coiled-coil region" evidence="1">
    <location>
        <begin position="47"/>
        <end position="143"/>
    </location>
</feature>
<protein>
    <submittedName>
        <fullName evidence="2">Uncharacterized protein</fullName>
    </submittedName>
</protein>
<accession>A0A8J5UG75</accession>
<organism evidence="2 3">
    <name type="scientific">Fusarium oxysporum f. sp. rapae</name>
    <dbReference type="NCBI Taxonomy" id="485398"/>
    <lineage>
        <taxon>Eukaryota</taxon>
        <taxon>Fungi</taxon>
        <taxon>Dikarya</taxon>
        <taxon>Ascomycota</taxon>
        <taxon>Pezizomycotina</taxon>
        <taxon>Sordariomycetes</taxon>
        <taxon>Hypocreomycetidae</taxon>
        <taxon>Hypocreales</taxon>
        <taxon>Nectriaceae</taxon>
        <taxon>Fusarium</taxon>
        <taxon>Fusarium oxysporum species complex</taxon>
    </lineage>
</organism>
<sequence length="237" mass="28353">MSRRCYVETSPDGRPQLVTIKRSRSYHHSHRHPCDYYKVSREEWRTLVRQNELLDEANQAYASQNETLRSRLHSSEAETHRLCHVVIPSLNDQIAKLSHENECLRRAAEKPCDPPVHTYHFELEKLRAKICRLEKENKTLRDDNGDLRFRVRELSKQIDQSISRRVADLTKQIQYWTNQSGFWKKKYDELRERHLGLITIVESKTEKTEYYDDVLKRRRVYFVPLLLSWICPCLDKG</sequence>
<evidence type="ECO:0000313" key="3">
    <source>
        <dbReference type="Proteomes" id="UP000694050"/>
    </source>
</evidence>
<dbReference type="AlphaFoldDB" id="A0A8J5UG75"/>
<reference evidence="2" key="1">
    <citation type="submission" date="2021-04" db="EMBL/GenBank/DDBJ databases">
        <title>First draft genome resource for Brassicaceae pathogens Fusarium oxysporum f. sp. raphani and Fusarium oxysporum f. sp. rapae.</title>
        <authorList>
            <person name="Asai S."/>
        </authorList>
    </citation>
    <scope>NUCLEOTIDE SEQUENCE</scope>
    <source>
        <strain evidence="2">Tf1208</strain>
    </source>
</reference>
<dbReference type="Proteomes" id="UP000694050">
    <property type="component" value="Unassembled WGS sequence"/>
</dbReference>
<evidence type="ECO:0000313" key="2">
    <source>
        <dbReference type="EMBL" id="KAG7422271.1"/>
    </source>
</evidence>
<dbReference type="EMBL" id="JAELUQ010000001">
    <property type="protein sequence ID" value="KAG7422271.1"/>
    <property type="molecule type" value="Genomic_DNA"/>
</dbReference>
<keyword evidence="1" id="KW-0175">Coiled coil</keyword>